<organism evidence="3 4">
    <name type="scientific">Globodera pallida</name>
    <name type="common">Potato cyst nematode worm</name>
    <name type="synonym">Heterodera pallida</name>
    <dbReference type="NCBI Taxonomy" id="36090"/>
    <lineage>
        <taxon>Eukaryota</taxon>
        <taxon>Metazoa</taxon>
        <taxon>Ecdysozoa</taxon>
        <taxon>Nematoda</taxon>
        <taxon>Chromadorea</taxon>
        <taxon>Rhabditida</taxon>
        <taxon>Tylenchina</taxon>
        <taxon>Tylenchomorpha</taxon>
        <taxon>Tylenchoidea</taxon>
        <taxon>Heteroderidae</taxon>
        <taxon>Heteroderinae</taxon>
        <taxon>Globodera</taxon>
    </lineage>
</organism>
<dbReference type="Proteomes" id="UP000050741">
    <property type="component" value="Unassembled WGS sequence"/>
</dbReference>
<evidence type="ECO:0000313" key="4">
    <source>
        <dbReference type="WBParaSite" id="GPLIN_000697700"/>
    </source>
</evidence>
<name>A0A183C283_GLOPA</name>
<proteinExistence type="predicted"/>
<dbReference type="Gene3D" id="2.60.120.200">
    <property type="match status" value="1"/>
</dbReference>
<evidence type="ECO:0000256" key="1">
    <source>
        <dbReference type="ARBA" id="ARBA00022734"/>
    </source>
</evidence>
<dbReference type="PROSITE" id="PS51304">
    <property type="entry name" value="GALECTIN"/>
    <property type="match status" value="1"/>
</dbReference>
<accession>A0A183C283</accession>
<protein>
    <submittedName>
        <fullName evidence="4">Galectin domain-containing protein</fullName>
    </submittedName>
</protein>
<dbReference type="AlphaFoldDB" id="A0A183C283"/>
<evidence type="ECO:0000259" key="2">
    <source>
        <dbReference type="PROSITE" id="PS51304"/>
    </source>
</evidence>
<feature type="domain" description="Galectin" evidence="2">
    <location>
        <begin position="495"/>
        <end position="644"/>
    </location>
</feature>
<keyword evidence="3" id="KW-1185">Reference proteome</keyword>
<reference evidence="4" key="3">
    <citation type="submission" date="2016-06" db="UniProtKB">
        <authorList>
            <consortium name="WormBaseParasite"/>
        </authorList>
    </citation>
    <scope>IDENTIFICATION</scope>
</reference>
<keyword evidence="1" id="KW-0430">Lectin</keyword>
<reference evidence="3" key="2">
    <citation type="submission" date="2014-05" db="EMBL/GenBank/DDBJ databases">
        <title>The genome and life-stage specific transcriptomes of Globodera pallida elucidate key aspects of plant parasitism by a cyst nematode.</title>
        <authorList>
            <person name="Cotton J.A."/>
            <person name="Lilley C.J."/>
            <person name="Jones L.M."/>
            <person name="Kikuchi T."/>
            <person name="Reid A.J."/>
            <person name="Thorpe P."/>
            <person name="Tsai I.J."/>
            <person name="Beasley H."/>
            <person name="Blok V."/>
            <person name="Cock P.J.A."/>
            <person name="Van den Akker S.E."/>
            <person name="Holroyd N."/>
            <person name="Hunt M."/>
            <person name="Mantelin S."/>
            <person name="Naghra H."/>
            <person name="Pain A."/>
            <person name="Palomares-Rius J.E."/>
            <person name="Zarowiecki M."/>
            <person name="Berriman M."/>
            <person name="Jones J.T."/>
            <person name="Urwin P.E."/>
        </authorList>
    </citation>
    <scope>NUCLEOTIDE SEQUENCE [LARGE SCALE GENOMIC DNA]</scope>
    <source>
        <strain evidence="3">Lindley</strain>
    </source>
</reference>
<dbReference type="WBParaSite" id="GPLIN_000697700">
    <property type="protein sequence ID" value="GPLIN_000697700"/>
    <property type="gene ID" value="GPLIN_000697700"/>
</dbReference>
<dbReference type="GO" id="GO:0030246">
    <property type="term" value="F:carbohydrate binding"/>
    <property type="evidence" value="ECO:0007669"/>
    <property type="project" value="UniProtKB-KW"/>
</dbReference>
<evidence type="ECO:0000313" key="3">
    <source>
        <dbReference type="Proteomes" id="UP000050741"/>
    </source>
</evidence>
<sequence>MLFHVAQAQQETTPTRLTGLGKNCSTIPVALLDQCFPYEESKTFGIEFRLPPTGGRCDDGLIICYLGSLASRTMDNVHSMNGLSVNSELFNVDNAVNNSLAKYCAGKLNVSWHGIKVHTEKSNGKVIMKLSTSLLEEEEQSFEIPGAERQFIIHFGNENEFSAYVTVDGERIDLDVEKAEQYMKTAPKGAHLKDFVGFWTLGLDVLPWMDHEVELHVNRSCSCSMEAWFIRPTDGVPNDPKEPSTGIGGPKAKCIANTTMEVSLNDSLKANHLIRIQMLIDGNALDNSINFAILNAGKSALMTFTISEQNASIQMKGPFKPVAIENAHLPKGNGTRHADFIIALTEYSYGIVMNKKLLGGQEFFPANWWKGLPFKDMTSLRLRGQFLLLTDPLVMPFDMFGQQNYVPQEQKSPYAERIPNLQEGTNVTFRVKLLSIEDSFRISFLHNRIQPSKAGDSSIFYPPWAVNYIRFEDDVQVHAMNITHPPASKQRNFMQINDTKDLVQAGDLITVKLAIKALNDSSSVAINLFHEALKLHNKVGKTVMKVMLNADAIYFSSYKPIKGSNLRPGWKEKEPCFKGKLNKDLNELKIRVIDDGFNVTLNNNDSETCTYKNGLPKWAIQYITVEYNDVKLSNPPSITSVAAPLGATAAEQVEAAVAEQGKMARVEQVETFCS</sequence>
<reference evidence="3" key="1">
    <citation type="submission" date="2013-12" db="EMBL/GenBank/DDBJ databases">
        <authorList>
            <person name="Aslett M."/>
        </authorList>
    </citation>
    <scope>NUCLEOTIDE SEQUENCE [LARGE SCALE GENOMIC DNA]</scope>
    <source>
        <strain evidence="3">Lindley</strain>
    </source>
</reference>
<dbReference type="InterPro" id="IPR001079">
    <property type="entry name" value="Galectin_CRD"/>
</dbReference>